<reference evidence="8 9" key="1">
    <citation type="submission" date="2017-04" db="EMBL/GenBank/DDBJ databases">
        <title>Complete genome sequence of the Campylobacter cuniculorum type strain LMG24588.</title>
        <authorList>
            <person name="Miller W.G."/>
            <person name="Yee E."/>
            <person name="Revez J."/>
            <person name="Bono J.L."/>
            <person name="Rossi M."/>
        </authorList>
    </citation>
    <scope>NUCLEOTIDE SEQUENCE [LARGE SCALE GENOMIC DNA]</scope>
    <source>
        <strain evidence="8 9">LMG 24588</strain>
    </source>
</reference>
<keyword evidence="4 5" id="KW-0975">Bacterial flagellum</keyword>
<keyword evidence="5" id="KW-0964">Secreted</keyword>
<organism evidence="8 9">
    <name type="scientific">Campylobacter cuniculorum DSM 23162 = LMG 24588</name>
    <dbReference type="NCBI Taxonomy" id="1121267"/>
    <lineage>
        <taxon>Bacteria</taxon>
        <taxon>Pseudomonadati</taxon>
        <taxon>Campylobacterota</taxon>
        <taxon>Epsilonproteobacteria</taxon>
        <taxon>Campylobacterales</taxon>
        <taxon>Campylobacteraceae</taxon>
        <taxon>Campylobacter</taxon>
    </lineage>
</organism>
<comment type="subunit">
    <text evidence="2 5">Homopentamer.</text>
</comment>
<dbReference type="InterPro" id="IPR010810">
    <property type="entry name" value="Flagellin_hook_IN_motif"/>
</dbReference>
<dbReference type="Pfam" id="PF02465">
    <property type="entry name" value="FliD_N"/>
    <property type="match status" value="1"/>
</dbReference>
<dbReference type="Pfam" id="PF07196">
    <property type="entry name" value="Flagellin_IN"/>
    <property type="match status" value="1"/>
</dbReference>
<dbReference type="NCBIfam" id="NF009400">
    <property type="entry name" value="PRK12765.1"/>
    <property type="match status" value="1"/>
</dbReference>
<dbReference type="AlphaFoldDB" id="A0A1W6BZ08"/>
<keyword evidence="3" id="KW-0175">Coiled coil</keyword>
<dbReference type="GO" id="GO:0007155">
    <property type="term" value="P:cell adhesion"/>
    <property type="evidence" value="ECO:0007669"/>
    <property type="project" value="InterPro"/>
</dbReference>
<dbReference type="GO" id="GO:0005576">
    <property type="term" value="C:extracellular region"/>
    <property type="evidence" value="ECO:0007669"/>
    <property type="project" value="UniProtKB-SubCell"/>
</dbReference>
<sequence length="652" mass="71091">MALGALSSLGFGSGVLEQDTIDKLKKADEEARISPYTSRIESNTTKQKDIAELLTKLSAFRSSVSSLGDATIFAKRKVVASVTTNPPADLSVNSGVNVQSMRVSVTQLAQKDVYQSKALANENGYVNGALGANDNVDLTFFQNGKEYKVTINGNTTYKELAEKITEASGGEIVAKIVNTGEKGQPYRLTLTSKETGEDNAITFFPGAKNVDGKYDSSSIDSRAQDIFSNLGWELDDTTGDFDKKVGYQIKDDANDPKFHLQTAQNAEFTLDGIKMTRSSNTITDLGVGITLTLNSTGDINFDVQQDNSAVNEEIQKLVDAFNDLVVNLNAATDYNKETGTAGSLQGVSEVSSIRSSIINALFKSQLVDGKIIDENGSEVNSKVMLSMQDFGVSLNEAGNLAFDQTKFDEKVKELGSDFVESFFAGVTRYEELSHTGDLIQQNSLDKYTDPTGQDSDKGLAFKSGDFVIEFDGQSYDLSKNKDGTAFKLTGKNEQELLNNLINHIKDLGIEGLDVKIEQYDKDNQKGYNIKFKSEGNGDFAIKGDENFLKQFGLSETSITAKPIEGAGIFAKLKSIVDGISGTNGSLTKYDESLTKDTKSLNEAKENTQKLIDSRYETMQNQWLLYESVLNKLNTQLLAVQNMIQASNNQNNA</sequence>
<comment type="function">
    <text evidence="5">Required for morphogenesis and for the elongation of the flagellar filament by facilitating polymerization of the flagellin monomers at the tip of growing filament. Forms a capping structure, which prevents flagellin subunits (transported through the central channel of the flagellum) from leaking out without polymerization at the distal end.</text>
</comment>
<evidence type="ECO:0000256" key="2">
    <source>
        <dbReference type="ARBA" id="ARBA00011255"/>
    </source>
</evidence>
<feature type="domain" description="Flagellar hook-associated protein 2 C-terminal" evidence="7">
    <location>
        <begin position="263"/>
        <end position="504"/>
    </location>
</feature>
<name>A0A1W6BZ08_9BACT</name>
<evidence type="ECO:0000256" key="4">
    <source>
        <dbReference type="ARBA" id="ARBA00023143"/>
    </source>
</evidence>
<proteinExistence type="inferred from homology"/>
<dbReference type="PANTHER" id="PTHR30288">
    <property type="entry name" value="FLAGELLAR CAP/ASSEMBLY PROTEIN FLID"/>
    <property type="match status" value="1"/>
</dbReference>
<evidence type="ECO:0000259" key="7">
    <source>
        <dbReference type="Pfam" id="PF07195"/>
    </source>
</evidence>
<evidence type="ECO:0000256" key="3">
    <source>
        <dbReference type="ARBA" id="ARBA00023054"/>
    </source>
</evidence>
<dbReference type="KEGG" id="ccun:CCUN_1738"/>
<dbReference type="eggNOG" id="COG1345">
    <property type="taxonomic scope" value="Bacteria"/>
</dbReference>
<dbReference type="GO" id="GO:0071973">
    <property type="term" value="P:bacterial-type flagellum-dependent cell motility"/>
    <property type="evidence" value="ECO:0007669"/>
    <property type="project" value="TreeGrafter"/>
</dbReference>
<comment type="subcellular location">
    <subcellularLocation>
        <location evidence="5">Secreted</location>
    </subcellularLocation>
    <subcellularLocation>
        <location evidence="5">Bacterial flagellum</location>
    </subcellularLocation>
</comment>
<dbReference type="InterPro" id="IPR010809">
    <property type="entry name" value="FliD_C"/>
</dbReference>
<accession>A0A1W6BZ08</accession>
<dbReference type="InterPro" id="IPR003481">
    <property type="entry name" value="FliD_N"/>
</dbReference>
<dbReference type="PANTHER" id="PTHR30288:SF0">
    <property type="entry name" value="FLAGELLAR HOOK-ASSOCIATED PROTEIN 2"/>
    <property type="match status" value="1"/>
</dbReference>
<gene>
    <name evidence="8" type="primary">fliD</name>
    <name evidence="8" type="ORF">CCUN_1738</name>
</gene>
<comment type="similarity">
    <text evidence="1 5">Belongs to the FliD family.</text>
</comment>
<protein>
    <recommendedName>
        <fullName evidence="5">Flagellar hook-associated protein 2</fullName>
        <shortName evidence="5">HAP2</shortName>
    </recommendedName>
    <alternativeName>
        <fullName evidence="5">Flagellar cap protein</fullName>
    </alternativeName>
</protein>
<keyword evidence="8" id="KW-0969">Cilium</keyword>
<dbReference type="STRING" id="1121267.CCUN_1738"/>
<dbReference type="Pfam" id="PF07195">
    <property type="entry name" value="FliD_C"/>
    <property type="match status" value="1"/>
</dbReference>
<keyword evidence="8" id="KW-0282">Flagellum</keyword>
<dbReference type="GO" id="GO:0009421">
    <property type="term" value="C:bacterial-type flagellum filament cap"/>
    <property type="evidence" value="ECO:0007669"/>
    <property type="project" value="InterPro"/>
</dbReference>
<evidence type="ECO:0000256" key="1">
    <source>
        <dbReference type="ARBA" id="ARBA00009764"/>
    </source>
</evidence>
<dbReference type="EMBL" id="CP020867">
    <property type="protein sequence ID" value="ARJ57312.1"/>
    <property type="molecule type" value="Genomic_DNA"/>
</dbReference>
<dbReference type="RefSeq" id="WP_027305806.1">
    <property type="nucleotide sequence ID" value="NZ_CP020867.1"/>
</dbReference>
<evidence type="ECO:0000313" key="8">
    <source>
        <dbReference type="EMBL" id="ARJ57312.1"/>
    </source>
</evidence>
<evidence type="ECO:0000256" key="5">
    <source>
        <dbReference type="RuleBase" id="RU362066"/>
    </source>
</evidence>
<dbReference type="InterPro" id="IPR040026">
    <property type="entry name" value="FliD"/>
</dbReference>
<evidence type="ECO:0000259" key="6">
    <source>
        <dbReference type="Pfam" id="PF02465"/>
    </source>
</evidence>
<feature type="domain" description="Flagellar hook-associated protein 2 N-terminal" evidence="6">
    <location>
        <begin position="13"/>
        <end position="112"/>
    </location>
</feature>
<dbReference type="Proteomes" id="UP000192902">
    <property type="component" value="Chromosome"/>
</dbReference>
<evidence type="ECO:0000313" key="9">
    <source>
        <dbReference type="Proteomes" id="UP000192902"/>
    </source>
</evidence>
<dbReference type="GO" id="GO:0009424">
    <property type="term" value="C:bacterial-type flagellum hook"/>
    <property type="evidence" value="ECO:0007669"/>
    <property type="project" value="UniProtKB-UniRule"/>
</dbReference>
<keyword evidence="8" id="KW-0966">Cell projection</keyword>
<dbReference type="OrthoDB" id="1530at2"/>